<dbReference type="PROSITE" id="PS51353">
    <property type="entry name" value="ARSC"/>
    <property type="match status" value="1"/>
</dbReference>
<organism evidence="4 7">
    <name type="scientific">Aliarcobacter cibarius</name>
    <dbReference type="NCBI Taxonomy" id="255507"/>
    <lineage>
        <taxon>Bacteria</taxon>
        <taxon>Pseudomonadati</taxon>
        <taxon>Campylobacterota</taxon>
        <taxon>Epsilonproteobacteria</taxon>
        <taxon>Campylobacterales</taxon>
        <taxon>Arcobacteraceae</taxon>
        <taxon>Aliarcobacter</taxon>
    </lineage>
</organism>
<dbReference type="EMBL" id="VBUC01000047">
    <property type="protein sequence ID" value="TLS95443.1"/>
    <property type="molecule type" value="Genomic_DNA"/>
</dbReference>
<protein>
    <submittedName>
        <fullName evidence="4">Arsenate reductase (ArsC) family protein</fullName>
    </submittedName>
    <submittedName>
        <fullName evidence="5">Arsenate reductase (Glutaredoxin)</fullName>
        <ecNumber evidence="5">1.20.4.1</ecNumber>
    </submittedName>
</protein>
<dbReference type="OrthoDB" id="9790554at2"/>
<dbReference type="CDD" id="cd03034">
    <property type="entry name" value="ArsC_ArsC"/>
    <property type="match status" value="1"/>
</dbReference>
<sequence length="118" mass="13844">MKKIIIWHNNSCSKSNSAKCFLEDNGIEFDVRNYLENPPSKDEIKEVLKKLNISVKELIRDSEKLYIDLNIKNVEDENILLNFMVENPILIQRPILISNEKAYIARPPKKIEDIINEF</sequence>
<gene>
    <name evidence="5" type="primary">arsC</name>
    <name evidence="4" type="ORF">ACBT_1409</name>
    <name evidence="5" type="ORF">FE247_11030</name>
</gene>
<evidence type="ECO:0000313" key="6">
    <source>
        <dbReference type="Proteomes" id="UP000305417"/>
    </source>
</evidence>
<dbReference type="SUPFAM" id="SSF52833">
    <property type="entry name" value="Thioredoxin-like"/>
    <property type="match status" value="1"/>
</dbReference>
<name>A0A7L5JQ37_9BACT</name>
<dbReference type="Pfam" id="PF03960">
    <property type="entry name" value="ArsC"/>
    <property type="match status" value="1"/>
</dbReference>
<dbReference type="PANTHER" id="PTHR30041:SF4">
    <property type="entry name" value="ARSENATE REDUCTASE"/>
    <property type="match status" value="1"/>
</dbReference>
<dbReference type="PANTHER" id="PTHR30041">
    <property type="entry name" value="ARSENATE REDUCTASE"/>
    <property type="match status" value="1"/>
</dbReference>
<dbReference type="Gene3D" id="3.40.30.10">
    <property type="entry name" value="Glutaredoxin"/>
    <property type="match status" value="1"/>
</dbReference>
<evidence type="ECO:0000256" key="3">
    <source>
        <dbReference type="PROSITE-ProRule" id="PRU01282"/>
    </source>
</evidence>
<dbReference type="InterPro" id="IPR006659">
    <property type="entry name" value="Arsenate_reductase"/>
</dbReference>
<accession>A0A7L5JQ37</accession>
<dbReference type="GO" id="GO:0008794">
    <property type="term" value="F:arsenate reductase (glutaredoxin) activity"/>
    <property type="evidence" value="ECO:0007669"/>
    <property type="project" value="UniProtKB-EC"/>
</dbReference>
<keyword evidence="2 5" id="KW-0560">Oxidoreductase</keyword>
<reference evidence="5 6" key="1">
    <citation type="submission" date="2019-05" db="EMBL/GenBank/DDBJ databases">
        <title>Arcobacter cibarius and Arcobacter thereius providing challenges in identification an antibiotic susceptibility and Quinolone resistance.</title>
        <authorList>
            <person name="Busch A."/>
            <person name="Hanel I."/>
            <person name="Hotzel H."/>
            <person name="Tomaso H."/>
        </authorList>
    </citation>
    <scope>NUCLEOTIDE SEQUENCE [LARGE SCALE GENOMIC DNA]</scope>
    <source>
        <strain evidence="5 6">16CS0831-2</strain>
    </source>
</reference>
<dbReference type="NCBIfam" id="TIGR00014">
    <property type="entry name" value="arsC"/>
    <property type="match status" value="1"/>
</dbReference>
<dbReference type="EC" id="1.20.4.1" evidence="5"/>
<dbReference type="Proteomes" id="UP000509513">
    <property type="component" value="Chromosome"/>
</dbReference>
<evidence type="ECO:0000313" key="5">
    <source>
        <dbReference type="EMBL" id="TLS95443.1"/>
    </source>
</evidence>
<reference evidence="4 7" key="2">
    <citation type="submission" date="2020-05" db="EMBL/GenBank/DDBJ databases">
        <title>Complete genome sequencing of Campylobacter and Arcobacter type strains.</title>
        <authorList>
            <person name="Miller W.G."/>
            <person name="Yee E."/>
        </authorList>
    </citation>
    <scope>NUCLEOTIDE SEQUENCE [LARGE SCALE GENOMIC DNA]</scope>
    <source>
        <strain evidence="4 7">LMG 21996</strain>
    </source>
</reference>
<comment type="similarity">
    <text evidence="1 3">Belongs to the ArsC family.</text>
</comment>
<evidence type="ECO:0000313" key="7">
    <source>
        <dbReference type="Proteomes" id="UP000509513"/>
    </source>
</evidence>
<evidence type="ECO:0000313" key="4">
    <source>
        <dbReference type="EMBL" id="QKJ27315.1"/>
    </source>
</evidence>
<proteinExistence type="inferred from homology"/>
<evidence type="ECO:0000256" key="2">
    <source>
        <dbReference type="ARBA" id="ARBA00023002"/>
    </source>
</evidence>
<keyword evidence="6" id="KW-1185">Reference proteome</keyword>
<dbReference type="AlphaFoldDB" id="A0A7L5JQ37"/>
<evidence type="ECO:0000256" key="1">
    <source>
        <dbReference type="ARBA" id="ARBA00007198"/>
    </source>
</evidence>
<dbReference type="Proteomes" id="UP000305417">
    <property type="component" value="Unassembled WGS sequence"/>
</dbReference>
<dbReference type="RefSeq" id="WP_024775102.1">
    <property type="nucleotide sequence ID" value="NZ_CP054051.1"/>
</dbReference>
<dbReference type="KEGG" id="acib:ACBT_1409"/>
<dbReference type="EMBL" id="CP054051">
    <property type="protein sequence ID" value="QKJ27315.1"/>
    <property type="molecule type" value="Genomic_DNA"/>
</dbReference>
<dbReference type="InterPro" id="IPR036249">
    <property type="entry name" value="Thioredoxin-like_sf"/>
</dbReference>
<dbReference type="InterPro" id="IPR006660">
    <property type="entry name" value="Arsenate_reductase-like"/>
</dbReference>